<keyword evidence="1" id="KW-0802">TPR repeat</keyword>
<dbReference type="Pfam" id="PF18733">
    <property type="entry name" value="HEPN_LA2681"/>
    <property type="match status" value="1"/>
</dbReference>
<organism evidence="3 4">
    <name type="scientific">Calorimonas adulescens</name>
    <dbReference type="NCBI Taxonomy" id="2606906"/>
    <lineage>
        <taxon>Bacteria</taxon>
        <taxon>Bacillati</taxon>
        <taxon>Bacillota</taxon>
        <taxon>Clostridia</taxon>
        <taxon>Thermoanaerobacterales</taxon>
        <taxon>Thermoanaerobacteraceae</taxon>
        <taxon>Calorimonas</taxon>
    </lineage>
</organism>
<dbReference type="EMBL" id="VTPS01000038">
    <property type="protein sequence ID" value="TZE80256.1"/>
    <property type="molecule type" value="Genomic_DNA"/>
</dbReference>
<evidence type="ECO:0000256" key="1">
    <source>
        <dbReference type="PROSITE-ProRule" id="PRU00339"/>
    </source>
</evidence>
<dbReference type="Gene3D" id="1.25.40.10">
    <property type="entry name" value="Tetratricopeptide repeat domain"/>
    <property type="match status" value="1"/>
</dbReference>
<protein>
    <submittedName>
        <fullName evidence="3">Tetratricopeptide repeat protein</fullName>
    </submittedName>
</protein>
<accession>A0A5D8Q8Z8</accession>
<dbReference type="AlphaFoldDB" id="A0A5D8Q8Z8"/>
<evidence type="ECO:0000313" key="4">
    <source>
        <dbReference type="Proteomes" id="UP000322976"/>
    </source>
</evidence>
<reference evidence="3 4" key="1">
    <citation type="submission" date="2019-08" db="EMBL/GenBank/DDBJ databases">
        <title>Calorimonas adulescens gen. nov., sp. nov., an anaerobic thermophilic bacterium from Sakhalin hot spring.</title>
        <authorList>
            <person name="Khomyakova M.A."/>
            <person name="Merkel A.Y."/>
            <person name="Novikov A."/>
            <person name="Bonch-Osmolovskaya E.A."/>
            <person name="Slobodkin A.I."/>
        </authorList>
    </citation>
    <scope>NUCLEOTIDE SEQUENCE [LARGE SCALE GENOMIC DNA]</scope>
    <source>
        <strain evidence="3 4">A05MB</strain>
    </source>
</reference>
<dbReference type="Proteomes" id="UP000322976">
    <property type="component" value="Unassembled WGS sequence"/>
</dbReference>
<dbReference type="InterPro" id="IPR019734">
    <property type="entry name" value="TPR_rpt"/>
</dbReference>
<dbReference type="PROSITE" id="PS50005">
    <property type="entry name" value="TPR"/>
    <property type="match status" value="1"/>
</dbReference>
<name>A0A5D8Q8Z8_9THEO</name>
<keyword evidence="4" id="KW-1185">Reference proteome</keyword>
<sequence>MSRKGRMAQEKTPPKLDTKRKKCNKIKIISIKVWRYKTMELYELHNEICNHIDNGEFDKAMEKIALIEAAEVDPKYKNYILSGIYIDIGSIKHDENLVNKGIGLILENLNEYEQQENILQSVYYNLANGYSVLFNLKRVKNPMYGFMEADTEAHKAIEFYKKSLECREKSTDITVQTYVNLGNMFDSIGRNLEALDYYDKALAINPNFGMALANKGLALKYYAEITGEHWRMYYIEAYNFIKLGLQYGVHSEAKEEFLRNLHEIKKYVNSDNIDLSDLEKPKMDTQSDFEKFLVEFCIEHKLYLNLCNFCQKCQFSLGDDIVIKNMIVNIEKSLEDDAYLKLSSFLNEIKENYIAARFLLVQSVYRDNDLSFVDKNVAIIDTLDYVEHNIFVQLLKFAFKNMYDILDKVSIFLNEYLELGKKIEHIDFNNIWYEKKEQNKFNINNKIIKTKNYALNALFNIHLEFKTGEYEDLREIRNALTHRFLNVYWMGKYSFENMNEEYLVDKTIQITQIIRNVIIYLISFVYTEETKKEKKLKGKLVTLNAYTIPDHLKNL</sequence>
<dbReference type="PROSITE" id="PS50293">
    <property type="entry name" value="TPR_REGION"/>
    <property type="match status" value="1"/>
</dbReference>
<dbReference type="Pfam" id="PF00515">
    <property type="entry name" value="TPR_1"/>
    <property type="match status" value="1"/>
</dbReference>
<dbReference type="InterPro" id="IPR040826">
    <property type="entry name" value="HEPN_LA2681"/>
</dbReference>
<evidence type="ECO:0000259" key="2">
    <source>
        <dbReference type="Pfam" id="PF18733"/>
    </source>
</evidence>
<proteinExistence type="predicted"/>
<feature type="repeat" description="TPR" evidence="1">
    <location>
        <begin position="175"/>
        <end position="208"/>
    </location>
</feature>
<dbReference type="InterPro" id="IPR011990">
    <property type="entry name" value="TPR-like_helical_dom_sf"/>
</dbReference>
<comment type="caution">
    <text evidence="3">The sequence shown here is derived from an EMBL/GenBank/DDBJ whole genome shotgun (WGS) entry which is preliminary data.</text>
</comment>
<dbReference type="SUPFAM" id="SSF48452">
    <property type="entry name" value="TPR-like"/>
    <property type="match status" value="2"/>
</dbReference>
<gene>
    <name evidence="3" type="ORF">FWJ32_13040</name>
</gene>
<dbReference type="SMART" id="SM00028">
    <property type="entry name" value="TPR"/>
    <property type="match status" value="1"/>
</dbReference>
<feature type="domain" description="LA2681-like HEPN" evidence="2">
    <location>
        <begin position="338"/>
        <end position="528"/>
    </location>
</feature>
<evidence type="ECO:0000313" key="3">
    <source>
        <dbReference type="EMBL" id="TZE80256.1"/>
    </source>
</evidence>